<dbReference type="GO" id="GO:0009277">
    <property type="term" value="C:fungal-type cell wall"/>
    <property type="evidence" value="ECO:0007669"/>
    <property type="project" value="InterPro"/>
</dbReference>
<keyword evidence="4 7" id="KW-0964">Secreted</keyword>
<reference evidence="8" key="1">
    <citation type="submission" date="2023-03" db="EMBL/GenBank/DDBJ databases">
        <title>Massive genome expansion in bonnet fungi (Mycena s.s.) driven by repeated elements and novel gene families across ecological guilds.</title>
        <authorList>
            <consortium name="Lawrence Berkeley National Laboratory"/>
            <person name="Harder C.B."/>
            <person name="Miyauchi S."/>
            <person name="Viragh M."/>
            <person name="Kuo A."/>
            <person name="Thoen E."/>
            <person name="Andreopoulos B."/>
            <person name="Lu D."/>
            <person name="Skrede I."/>
            <person name="Drula E."/>
            <person name="Henrissat B."/>
            <person name="Morin E."/>
            <person name="Kohler A."/>
            <person name="Barry K."/>
            <person name="LaButti K."/>
            <person name="Morin E."/>
            <person name="Salamov A."/>
            <person name="Lipzen A."/>
            <person name="Mereny Z."/>
            <person name="Hegedus B."/>
            <person name="Baldrian P."/>
            <person name="Stursova M."/>
            <person name="Weitz H."/>
            <person name="Taylor A."/>
            <person name="Grigoriev I.V."/>
            <person name="Nagy L.G."/>
            <person name="Martin F."/>
            <person name="Kauserud H."/>
        </authorList>
    </citation>
    <scope>NUCLEOTIDE SEQUENCE</scope>
    <source>
        <strain evidence="8">CBHHK182m</strain>
    </source>
</reference>
<comment type="subcellular location">
    <subcellularLocation>
        <location evidence="1 7">Secreted</location>
        <location evidence="1 7">Cell wall</location>
    </subcellularLocation>
</comment>
<sequence length="141" mass="14423">MTGTVECQNANGIKEHQVLSQSHLNSTVVQANMFSQLAAVVASVLVTLAAATPTGTPPPPLTPPTSPQCCESVELPTSAHAIAIAGLLGIDLTGLNASVPIGIGCNWFLLPNTCSGMNLECDAPDNEWGGLIAFNCIPATV</sequence>
<organism evidence="8 9">
    <name type="scientific">Mycena metata</name>
    <dbReference type="NCBI Taxonomy" id="1033252"/>
    <lineage>
        <taxon>Eukaryota</taxon>
        <taxon>Fungi</taxon>
        <taxon>Dikarya</taxon>
        <taxon>Basidiomycota</taxon>
        <taxon>Agaricomycotina</taxon>
        <taxon>Agaricomycetes</taxon>
        <taxon>Agaricomycetidae</taxon>
        <taxon>Agaricales</taxon>
        <taxon>Marasmiineae</taxon>
        <taxon>Mycenaceae</taxon>
        <taxon>Mycena</taxon>
    </lineage>
</organism>
<dbReference type="Pfam" id="PF01185">
    <property type="entry name" value="Hydrophobin"/>
    <property type="match status" value="1"/>
</dbReference>
<evidence type="ECO:0000256" key="7">
    <source>
        <dbReference type="RuleBase" id="RU365009"/>
    </source>
</evidence>
<dbReference type="CDD" id="cd23507">
    <property type="entry name" value="hydrophobin_I"/>
    <property type="match status" value="1"/>
</dbReference>
<protein>
    <recommendedName>
        <fullName evidence="7">Hydrophobin</fullName>
    </recommendedName>
</protein>
<keyword evidence="5 7" id="KW-1015">Disulfide bond</keyword>
<evidence type="ECO:0000313" key="8">
    <source>
        <dbReference type="EMBL" id="KAJ7705074.1"/>
    </source>
</evidence>
<evidence type="ECO:0000256" key="2">
    <source>
        <dbReference type="ARBA" id="ARBA00010446"/>
    </source>
</evidence>
<keyword evidence="3 7" id="KW-0134">Cell wall</keyword>
<proteinExistence type="inferred from homology"/>
<comment type="similarity">
    <text evidence="2 7">Belongs to the fungal hydrophobin family.</text>
</comment>
<name>A0AAD7GTZ0_9AGAR</name>
<gene>
    <name evidence="8" type="ORF">B0H16DRAFT_709978</name>
</gene>
<comment type="caution">
    <text evidence="8">The sequence shown here is derived from an EMBL/GenBank/DDBJ whole genome shotgun (WGS) entry which is preliminary data.</text>
</comment>
<evidence type="ECO:0000256" key="5">
    <source>
        <dbReference type="ARBA" id="ARBA00023157"/>
    </source>
</evidence>
<accession>A0AAD7GTZ0</accession>
<evidence type="ECO:0000256" key="3">
    <source>
        <dbReference type="ARBA" id="ARBA00022512"/>
    </source>
</evidence>
<dbReference type="SMART" id="SM00075">
    <property type="entry name" value="HYDRO"/>
    <property type="match status" value="1"/>
</dbReference>
<dbReference type="Proteomes" id="UP001215598">
    <property type="component" value="Unassembled WGS sequence"/>
</dbReference>
<evidence type="ECO:0000256" key="4">
    <source>
        <dbReference type="ARBA" id="ARBA00022525"/>
    </source>
</evidence>
<keyword evidence="7" id="KW-0732">Signal</keyword>
<keyword evidence="9" id="KW-1185">Reference proteome</keyword>
<dbReference type="GO" id="GO:0005199">
    <property type="term" value="F:structural constituent of cell wall"/>
    <property type="evidence" value="ECO:0007669"/>
    <property type="project" value="InterPro"/>
</dbReference>
<dbReference type="InterPro" id="IPR001338">
    <property type="entry name" value="Class_I_Hydrophobin"/>
</dbReference>
<evidence type="ECO:0000313" key="9">
    <source>
        <dbReference type="Proteomes" id="UP001215598"/>
    </source>
</evidence>
<dbReference type="EMBL" id="JARKIB010000480">
    <property type="protein sequence ID" value="KAJ7705074.1"/>
    <property type="molecule type" value="Genomic_DNA"/>
</dbReference>
<comment type="subunit">
    <text evidence="6">Self-assembles to form functional amyloid fibrils called rodlets. Self-assembly into fibrillar rodlets occurs spontaneously at hydrophobic:hydrophilic interfaces and the rodlets further associate laterally to form amphipathic monolayers.</text>
</comment>
<evidence type="ECO:0000256" key="6">
    <source>
        <dbReference type="ARBA" id="ARBA00093546"/>
    </source>
</evidence>
<dbReference type="AlphaFoldDB" id="A0AAD7GTZ0"/>
<evidence type="ECO:0000256" key="1">
    <source>
        <dbReference type="ARBA" id="ARBA00004191"/>
    </source>
</evidence>